<dbReference type="OrthoDB" id="2407359at2759"/>
<name>A0A8H7ERS9_9FUNG</name>
<evidence type="ECO:0000313" key="1">
    <source>
        <dbReference type="EMBL" id="KAF7727664.1"/>
    </source>
</evidence>
<accession>A0A8H7ERS9</accession>
<protein>
    <submittedName>
        <fullName evidence="1">Uncharacterized protein</fullName>
    </submittedName>
</protein>
<dbReference type="Proteomes" id="UP000605846">
    <property type="component" value="Unassembled WGS sequence"/>
</dbReference>
<keyword evidence="2" id="KW-1185">Reference proteome</keyword>
<comment type="caution">
    <text evidence="1">The sequence shown here is derived from an EMBL/GenBank/DDBJ whole genome shotgun (WGS) entry which is preliminary data.</text>
</comment>
<organism evidence="1 2">
    <name type="scientific">Apophysomyces ossiformis</name>
    <dbReference type="NCBI Taxonomy" id="679940"/>
    <lineage>
        <taxon>Eukaryota</taxon>
        <taxon>Fungi</taxon>
        <taxon>Fungi incertae sedis</taxon>
        <taxon>Mucoromycota</taxon>
        <taxon>Mucoromycotina</taxon>
        <taxon>Mucoromycetes</taxon>
        <taxon>Mucorales</taxon>
        <taxon>Mucorineae</taxon>
        <taxon>Mucoraceae</taxon>
        <taxon>Apophysomyces</taxon>
    </lineage>
</organism>
<sequence>MGFSFGYEMESAPGHLVVPPLLSKKITVTSAGNTNRWAFYGTRKQILDWLREHKDMVLENTAFSTSNVNTIQTHTEIVIDLQYITDAEQSYYNYFRSYFVSDYAIEKVKVEIRPRIENKDNMITTLCRVIVASGVRIGDIVDHLDREWHKPAASYYQQTVELFSDAPAPVCVLGADTPTSITVGQEAQQTRPPPSEEK</sequence>
<reference evidence="1" key="1">
    <citation type="submission" date="2020-01" db="EMBL/GenBank/DDBJ databases">
        <title>Genome Sequencing of Three Apophysomyces-Like Fungal Strains Confirms a Novel Fungal Genus in the Mucoromycota with divergent Burkholderia-like Endosymbiotic Bacteria.</title>
        <authorList>
            <person name="Stajich J.E."/>
            <person name="Macias A.M."/>
            <person name="Carter-House D."/>
            <person name="Lovett B."/>
            <person name="Kasson L.R."/>
            <person name="Berry K."/>
            <person name="Grigoriev I."/>
            <person name="Chang Y."/>
            <person name="Spatafora J."/>
            <person name="Kasson M.T."/>
        </authorList>
    </citation>
    <scope>NUCLEOTIDE SEQUENCE</scope>
    <source>
        <strain evidence="1">NRRL A-21654</strain>
    </source>
</reference>
<dbReference type="AlphaFoldDB" id="A0A8H7ERS9"/>
<gene>
    <name evidence="1" type="ORF">EC973_007322</name>
</gene>
<proteinExistence type="predicted"/>
<dbReference type="EMBL" id="JABAYA010000052">
    <property type="protein sequence ID" value="KAF7727664.1"/>
    <property type="molecule type" value="Genomic_DNA"/>
</dbReference>
<evidence type="ECO:0000313" key="2">
    <source>
        <dbReference type="Proteomes" id="UP000605846"/>
    </source>
</evidence>